<sequence>MVSASKILSVSYGTFSCRLEGFDDSVGTLKAVVEYFRDVAREDRYFAVDQSDIDTDALARTVQGDVRGRVEVSMEEGGVVLRASPSGATEHSNGDVTPANSPLPLAPYATGGEVPDGDGTEDGRSLGDHIAAALAEIDARNEDAVAGPSEDGDGADVAARVVPVEQAPAELRRNSDDHSGPSAPNGSNHVDEEDLASDIAELEAEFAGRPLDHARNGSSDSDSGGLGDGMASGRKIGGASRDVEVEERAGQAQDRRHAPNEAETAMHSSGDDHDDDTYYLGKARRAVKLASPGRAMLTETRVEEDGESVSRLMDETQKEFEEPEGNRRRSAIAHLRAAVAATRADRLIGRRRSDADETEAYREDLANVVQPRRPKALEAKEAGTERPAATAPEATERPAPLTLVAEQRVVPGIPNLSGRPAGMIQPRRVHRREADGVAGEGTESFADFARSMGARELPELLEAAAAYLCYVERLSHFSRPQLTAKLSEVENRESSREDRLQSFGQLLREGKITKLEGGTFTASDRIAYKPSRATG</sequence>
<feature type="compositionally biased region" description="Basic and acidic residues" evidence="1">
    <location>
        <begin position="241"/>
        <end position="260"/>
    </location>
</feature>
<comment type="caution">
    <text evidence="2">The sequence shown here is derived from an EMBL/GenBank/DDBJ whole genome shotgun (WGS) entry which is preliminary data.</text>
</comment>
<dbReference type="PATRIC" id="fig|1449350.3.peg.1462"/>
<feature type="compositionally biased region" description="Basic and acidic residues" evidence="1">
    <location>
        <begin position="170"/>
        <end position="179"/>
    </location>
</feature>
<reference evidence="2 3" key="1">
    <citation type="submission" date="2014-01" db="EMBL/GenBank/DDBJ databases">
        <title>Roseivivax halodurans JCM 10272 Genome Sequencing.</title>
        <authorList>
            <person name="Lai Q."/>
            <person name="Li G."/>
            <person name="Shao Z."/>
        </authorList>
    </citation>
    <scope>NUCLEOTIDE SEQUENCE [LARGE SCALE GENOMIC DNA]</scope>
    <source>
        <strain evidence="2 3">JCM 10272</strain>
    </source>
</reference>
<feature type="region of interest" description="Disordered" evidence="1">
    <location>
        <begin position="207"/>
        <end position="274"/>
    </location>
</feature>
<feature type="region of interest" description="Disordered" evidence="1">
    <location>
        <begin position="351"/>
        <end position="399"/>
    </location>
</feature>
<dbReference type="AlphaFoldDB" id="X7EK05"/>
<feature type="compositionally biased region" description="Low complexity" evidence="1">
    <location>
        <begin position="385"/>
        <end position="399"/>
    </location>
</feature>
<evidence type="ECO:0000256" key="1">
    <source>
        <dbReference type="SAM" id="MobiDB-lite"/>
    </source>
</evidence>
<organism evidence="2 3">
    <name type="scientific">Roseivivax halodurans JCM 10272</name>
    <dbReference type="NCBI Taxonomy" id="1449350"/>
    <lineage>
        <taxon>Bacteria</taxon>
        <taxon>Pseudomonadati</taxon>
        <taxon>Pseudomonadota</taxon>
        <taxon>Alphaproteobacteria</taxon>
        <taxon>Rhodobacterales</taxon>
        <taxon>Roseobacteraceae</taxon>
        <taxon>Roseivivax</taxon>
    </lineage>
</organism>
<dbReference type="EMBL" id="JALZ01000005">
    <property type="protein sequence ID" value="ETX15506.1"/>
    <property type="molecule type" value="Genomic_DNA"/>
</dbReference>
<name>X7EK05_9RHOB</name>
<evidence type="ECO:0000313" key="3">
    <source>
        <dbReference type="Proteomes" id="UP000022447"/>
    </source>
</evidence>
<accession>X7EK05</accession>
<evidence type="ECO:0008006" key="4">
    <source>
        <dbReference type="Google" id="ProtNLM"/>
    </source>
</evidence>
<keyword evidence="3" id="KW-1185">Reference proteome</keyword>
<dbReference type="STRING" id="1449350.OCH239_16710"/>
<dbReference type="PROSITE" id="PS51257">
    <property type="entry name" value="PROKAR_LIPOPROTEIN"/>
    <property type="match status" value="1"/>
</dbReference>
<dbReference type="OrthoDB" id="7798282at2"/>
<evidence type="ECO:0000313" key="2">
    <source>
        <dbReference type="EMBL" id="ETX15506.1"/>
    </source>
</evidence>
<gene>
    <name evidence="2" type="ORF">OCH239_16710</name>
</gene>
<feature type="region of interest" description="Disordered" evidence="1">
    <location>
        <begin position="167"/>
        <end position="192"/>
    </location>
</feature>
<feature type="compositionally biased region" description="Basic and acidic residues" evidence="1">
    <location>
        <begin position="351"/>
        <end position="365"/>
    </location>
</feature>
<feature type="region of interest" description="Disordered" evidence="1">
    <location>
        <begin position="84"/>
        <end position="125"/>
    </location>
</feature>
<protein>
    <recommendedName>
        <fullName evidence="4">Lipoprotein</fullName>
    </recommendedName>
</protein>
<proteinExistence type="predicted"/>
<feature type="compositionally biased region" description="Polar residues" evidence="1">
    <location>
        <begin position="86"/>
        <end position="100"/>
    </location>
</feature>
<dbReference type="eggNOG" id="ENOG502Z8NH">
    <property type="taxonomic scope" value="Bacteria"/>
</dbReference>
<dbReference type="Proteomes" id="UP000022447">
    <property type="component" value="Unassembled WGS sequence"/>
</dbReference>
<feature type="compositionally biased region" description="Basic and acidic residues" evidence="1">
    <location>
        <begin position="375"/>
        <end position="384"/>
    </location>
</feature>